<protein>
    <recommendedName>
        <fullName evidence="4">DUF4252 domain-containing protein</fullName>
    </recommendedName>
</protein>
<dbReference type="AlphaFoldDB" id="F3ZRF9"/>
<keyword evidence="1" id="KW-0732">Signal</keyword>
<evidence type="ECO:0008006" key="4">
    <source>
        <dbReference type="Google" id="ProtNLM"/>
    </source>
</evidence>
<gene>
    <name evidence="2" type="ORF">Bcop_1777</name>
</gene>
<dbReference type="EMBL" id="CM001167">
    <property type="protein sequence ID" value="EGJ71967.1"/>
    <property type="molecule type" value="Genomic_DNA"/>
</dbReference>
<evidence type="ECO:0000313" key="2">
    <source>
        <dbReference type="EMBL" id="EGJ71967.1"/>
    </source>
</evidence>
<dbReference type="InterPro" id="IPR025348">
    <property type="entry name" value="DUF4252"/>
</dbReference>
<name>F3ZRF9_9BACE</name>
<dbReference type="Proteomes" id="UP000018439">
    <property type="component" value="Chromosome"/>
</dbReference>
<organism evidence="2 3">
    <name type="scientific">Bacteroides coprosuis DSM 18011</name>
    <dbReference type="NCBI Taxonomy" id="679937"/>
    <lineage>
        <taxon>Bacteria</taxon>
        <taxon>Pseudomonadati</taxon>
        <taxon>Bacteroidota</taxon>
        <taxon>Bacteroidia</taxon>
        <taxon>Bacteroidales</taxon>
        <taxon>Bacteroidaceae</taxon>
        <taxon>Bacteroides</taxon>
    </lineage>
</organism>
<dbReference type="OrthoDB" id="705638at2"/>
<dbReference type="Pfam" id="PF14060">
    <property type="entry name" value="DUF4252"/>
    <property type="match status" value="1"/>
</dbReference>
<accession>F3ZRF9</accession>
<keyword evidence="3" id="KW-1185">Reference proteome</keyword>
<feature type="signal peptide" evidence="1">
    <location>
        <begin position="1"/>
        <end position="21"/>
    </location>
</feature>
<feature type="chain" id="PRO_5003309433" description="DUF4252 domain-containing protein" evidence="1">
    <location>
        <begin position="22"/>
        <end position="161"/>
    </location>
</feature>
<evidence type="ECO:0000313" key="3">
    <source>
        <dbReference type="Proteomes" id="UP000018439"/>
    </source>
</evidence>
<proteinExistence type="predicted"/>
<reference evidence="2 3" key="1">
    <citation type="journal article" date="2011" name="Stand. Genomic Sci.">
        <title>Non-contiguous finished genome sequence of Bacteroides coprosuis type strain (PC139).</title>
        <authorList>
            <person name="Land M."/>
            <person name="Held B."/>
            <person name="Gronow S."/>
            <person name="Abt B."/>
            <person name="Lucas S."/>
            <person name="Del Rio T.G."/>
            <person name="Nolan M."/>
            <person name="Tice H."/>
            <person name="Cheng J.F."/>
            <person name="Pitluck S."/>
            <person name="Liolios K."/>
            <person name="Pagani I."/>
            <person name="Ivanova N."/>
            <person name="Mavromatis K."/>
            <person name="Mikhailova N."/>
            <person name="Pati A."/>
            <person name="Tapia R."/>
            <person name="Han C."/>
            <person name="Goodwin L."/>
            <person name="Chen A."/>
            <person name="Palaniappan K."/>
            <person name="Hauser L."/>
            <person name="Brambilla E.M."/>
            <person name="Rohde M."/>
            <person name="Goker M."/>
            <person name="Detter J.C."/>
            <person name="Woyke T."/>
            <person name="Bristow J."/>
            <person name="Eisen J.A."/>
            <person name="Markowitz V."/>
            <person name="Hugenholtz P."/>
            <person name="Kyrpides N.C."/>
            <person name="Klenk H.P."/>
            <person name="Lapidus A."/>
        </authorList>
    </citation>
    <scope>NUCLEOTIDE SEQUENCE [LARGE SCALE GENOMIC DNA]</scope>
    <source>
        <strain evidence="2 3">DSM 18011</strain>
    </source>
</reference>
<sequence length="161" mass="18347">MKKIGRYMVLLLLFITLPLKAQNDKFFQDLSNIKGVTSVIISETMLSLIGGNSDMIDIDNFDVKGILSKLKSIQILNSETAQSTKEMRQKIQTYLDKVSVMPIMSVKEDDEKTLIYFIEPKGKKDYAQLILFVDETDEISFISMSGTFKIEDLKGMMEQVK</sequence>
<evidence type="ECO:0000256" key="1">
    <source>
        <dbReference type="SAM" id="SignalP"/>
    </source>
</evidence>
<dbReference type="HOGENOM" id="CLU_1640374_0_0_10"/>
<dbReference type="STRING" id="679937.Bcop_1777"/>